<dbReference type="PANTHER" id="PTHR40031">
    <property type="entry name" value="HYPOTHETICAL MEMBRANE SPANNING PROTEIN"/>
    <property type="match status" value="1"/>
</dbReference>
<dbReference type="Pfam" id="PF04307">
    <property type="entry name" value="YdjM"/>
    <property type="match status" value="1"/>
</dbReference>
<reference evidence="2 3" key="1">
    <citation type="journal article" date="2016" name="Nat. Commun.">
        <title>Thousands of microbial genomes shed light on interconnected biogeochemical processes in an aquifer system.</title>
        <authorList>
            <person name="Anantharaman K."/>
            <person name="Brown C.T."/>
            <person name="Hug L.A."/>
            <person name="Sharon I."/>
            <person name="Castelle C.J."/>
            <person name="Probst A.J."/>
            <person name="Thomas B.C."/>
            <person name="Singh A."/>
            <person name="Wilkins M.J."/>
            <person name="Karaoz U."/>
            <person name="Brodie E.L."/>
            <person name="Williams K.H."/>
            <person name="Hubbard S.S."/>
            <person name="Banfield J.F."/>
        </authorList>
    </citation>
    <scope>NUCLEOTIDE SEQUENCE [LARGE SCALE GENOMIC DNA]</scope>
</reference>
<feature type="transmembrane region" description="Helical" evidence="1">
    <location>
        <begin position="93"/>
        <end position="118"/>
    </location>
</feature>
<dbReference type="InterPro" id="IPR007404">
    <property type="entry name" value="YdjM-like"/>
</dbReference>
<evidence type="ECO:0000313" key="3">
    <source>
        <dbReference type="Proteomes" id="UP000179076"/>
    </source>
</evidence>
<organism evidence="2 3">
    <name type="scientific">Candidatus Muproteobacteria bacterium RBG_16_60_9</name>
    <dbReference type="NCBI Taxonomy" id="1817755"/>
    <lineage>
        <taxon>Bacteria</taxon>
        <taxon>Pseudomonadati</taxon>
        <taxon>Pseudomonadota</taxon>
        <taxon>Candidatus Muproteobacteria</taxon>
    </lineage>
</organism>
<feature type="transmembrane region" description="Helical" evidence="1">
    <location>
        <begin position="130"/>
        <end position="150"/>
    </location>
</feature>
<protein>
    <recommendedName>
        <fullName evidence="4">Hydrolase</fullName>
    </recommendedName>
</protein>
<feature type="transmembrane region" description="Helical" evidence="1">
    <location>
        <begin position="62"/>
        <end position="84"/>
    </location>
</feature>
<name>A0A1F6VL91_9PROT</name>
<feature type="transmembrane region" description="Helical" evidence="1">
    <location>
        <begin position="157"/>
        <end position="176"/>
    </location>
</feature>
<gene>
    <name evidence="2" type="ORF">A2W18_12215</name>
</gene>
<dbReference type="Proteomes" id="UP000179076">
    <property type="component" value="Unassembled WGS sequence"/>
</dbReference>
<evidence type="ECO:0008006" key="4">
    <source>
        <dbReference type="Google" id="ProtNLM"/>
    </source>
</evidence>
<keyword evidence="1" id="KW-1133">Transmembrane helix</keyword>
<keyword evidence="1" id="KW-0812">Transmembrane</keyword>
<accession>A0A1F6VL91</accession>
<dbReference type="InterPro" id="IPR053170">
    <property type="entry name" value="Transcription_regulator"/>
</dbReference>
<comment type="caution">
    <text evidence="2">The sequence shown here is derived from an EMBL/GenBank/DDBJ whole genome shotgun (WGS) entry which is preliminary data.</text>
</comment>
<dbReference type="EMBL" id="MFSP01000002">
    <property type="protein sequence ID" value="OGI70420.1"/>
    <property type="molecule type" value="Genomic_DNA"/>
</dbReference>
<dbReference type="PANTHER" id="PTHR40031:SF1">
    <property type="entry name" value="MEMBRANE-BOUND METAL-DEPENDENT HYDROLASE"/>
    <property type="match status" value="1"/>
</dbReference>
<sequence length="354" mass="39686">MDTLTHALSGALLARATEASNAPSLPRRTRMAVMFWAAAFPDSDFVLRFIDPLTYLTTHRGVTHSVLLLPLWAMGLALLFQFLYRGRYSWRDFAVVCALGIGIHIAGDVITSFGTMVFAPLSHWRAQLPVTFVIDLYFSGIIVAGLLASLRWQRSRVPAVIGLLVLVGYVAAQAILQQRAKTIGEAYVAANGLTPAQVYALPQPFSPFHWLLVVDQPQQYILSYISLTRADVRSSPSEANVLRRVYDSYRPVEQALWQVIPRFGESAEDSAAVRTLWDSAMFTRYRQFAMFPAVYRVDLRSERTCVRFADLRFALSGRSAPFRFAGCRANGADDWRMYYISDDGDGTELLHAIE</sequence>
<keyword evidence="1" id="KW-0472">Membrane</keyword>
<proteinExistence type="predicted"/>
<dbReference type="AlphaFoldDB" id="A0A1F6VL91"/>
<evidence type="ECO:0000313" key="2">
    <source>
        <dbReference type="EMBL" id="OGI70420.1"/>
    </source>
</evidence>
<evidence type="ECO:0000256" key="1">
    <source>
        <dbReference type="SAM" id="Phobius"/>
    </source>
</evidence>